<dbReference type="InterPro" id="IPR015816">
    <property type="entry name" value="Vitellinogen_b-sht_N"/>
</dbReference>
<feature type="domain" description="VWFD" evidence="5">
    <location>
        <begin position="1163"/>
        <end position="1323"/>
    </location>
</feature>
<dbReference type="InterPro" id="IPR001747">
    <property type="entry name" value="Vitellogenin_N"/>
</dbReference>
<dbReference type="InterPro" id="IPR011030">
    <property type="entry name" value="Lipovitellin_superhlx_dom"/>
</dbReference>
<evidence type="ECO:0000256" key="3">
    <source>
        <dbReference type="SAM" id="SignalP"/>
    </source>
</evidence>
<dbReference type="InterPro" id="IPR050733">
    <property type="entry name" value="Vitellogenin/Apolipophorin"/>
</dbReference>
<dbReference type="GO" id="GO:0005319">
    <property type="term" value="F:lipid transporter activity"/>
    <property type="evidence" value="ECO:0007669"/>
    <property type="project" value="InterPro"/>
</dbReference>
<dbReference type="Gene3D" id="1.25.10.20">
    <property type="entry name" value="Vitellinogen, superhelical"/>
    <property type="match status" value="1"/>
</dbReference>
<accession>A0A5P8FRT2</accession>
<dbReference type="PANTHER" id="PTHR23345">
    <property type="entry name" value="VITELLOGENIN-RELATED"/>
    <property type="match status" value="1"/>
</dbReference>
<evidence type="ECO:0000256" key="1">
    <source>
        <dbReference type="ARBA" id="ARBA00022729"/>
    </source>
</evidence>
<keyword evidence="1 3" id="KW-0732">Signal</keyword>
<dbReference type="PROSITE" id="PS51211">
    <property type="entry name" value="VITELLOGENIN"/>
    <property type="match status" value="1"/>
</dbReference>
<feature type="domain" description="Vitellogenin" evidence="4">
    <location>
        <begin position="26"/>
        <end position="648"/>
    </location>
</feature>
<dbReference type="Pfam" id="PF00094">
    <property type="entry name" value="VWD"/>
    <property type="match status" value="1"/>
</dbReference>
<name>A0A5P8FRT2_NILLU</name>
<dbReference type="Gene3D" id="2.30.230.10">
    <property type="entry name" value="Lipovitellin, beta-sheet shell regions, chain A"/>
    <property type="match status" value="1"/>
</dbReference>
<dbReference type="InterPro" id="IPR015819">
    <property type="entry name" value="Lipid_transp_b-sht_shell"/>
</dbReference>
<organism evidence="6">
    <name type="scientific">Nilaparvata lugens</name>
    <name type="common">Brown planthopper</name>
    <dbReference type="NCBI Taxonomy" id="108931"/>
    <lineage>
        <taxon>Eukaryota</taxon>
        <taxon>Metazoa</taxon>
        <taxon>Ecdysozoa</taxon>
        <taxon>Arthropoda</taxon>
        <taxon>Hexapoda</taxon>
        <taxon>Insecta</taxon>
        <taxon>Pterygota</taxon>
        <taxon>Neoptera</taxon>
        <taxon>Paraneoptera</taxon>
        <taxon>Hemiptera</taxon>
        <taxon>Auchenorrhyncha</taxon>
        <taxon>Fulgoroidea</taxon>
        <taxon>Delphacidae</taxon>
        <taxon>Delphacinae</taxon>
        <taxon>Nilaparvata</taxon>
    </lineage>
</organism>
<comment type="caution">
    <text evidence="2">Lacks conserved residue(s) required for the propagation of feature annotation.</text>
</comment>
<dbReference type="GO" id="GO:0045735">
    <property type="term" value="F:nutrient reservoir activity"/>
    <property type="evidence" value="ECO:0007669"/>
    <property type="project" value="UniProtKB-KW"/>
</dbReference>
<reference evidence="6" key="1">
    <citation type="journal article" date="2019" name="Front. Physiol.">
        <title>Vitellogenin and Vitellogenin-Like Genes in the Brown Planthopper.</title>
        <authorList>
            <person name="Shen Y."/>
            <person name="Chen Y.-Z."/>
            <person name="Lou Y.-H."/>
            <person name="Zhang C.-X."/>
        </authorList>
    </citation>
    <scope>NUCLEOTIDE SEQUENCE</scope>
    <source>
        <tissue evidence="6">Whole body</tissue>
    </source>
</reference>
<proteinExistence type="evidence at transcript level"/>
<feature type="chain" id="PRO_5024414862" evidence="3">
    <location>
        <begin position="20"/>
        <end position="1323"/>
    </location>
</feature>
<dbReference type="SMART" id="SM00638">
    <property type="entry name" value="LPD_N"/>
    <property type="match status" value="1"/>
</dbReference>
<dbReference type="SUPFAM" id="SSF56968">
    <property type="entry name" value="Lipovitellin-phosvitin complex, beta-sheet shell regions"/>
    <property type="match status" value="1"/>
</dbReference>
<dbReference type="SMART" id="SM01169">
    <property type="entry name" value="DUF1943"/>
    <property type="match status" value="1"/>
</dbReference>
<dbReference type="InterPro" id="IPR001846">
    <property type="entry name" value="VWF_type-D"/>
</dbReference>
<dbReference type="SUPFAM" id="SSF48431">
    <property type="entry name" value="Lipovitellin-phosvitin complex, superhelical domain"/>
    <property type="match status" value="1"/>
</dbReference>
<evidence type="ECO:0000313" key="6">
    <source>
        <dbReference type="EMBL" id="QFQ33313.1"/>
    </source>
</evidence>
<evidence type="ECO:0000259" key="4">
    <source>
        <dbReference type="PROSITE" id="PS51211"/>
    </source>
</evidence>
<evidence type="ECO:0000256" key="2">
    <source>
        <dbReference type="PROSITE-ProRule" id="PRU00557"/>
    </source>
</evidence>
<feature type="signal peptide" evidence="3">
    <location>
        <begin position="1"/>
        <end position="19"/>
    </location>
</feature>
<evidence type="ECO:0000259" key="5">
    <source>
        <dbReference type="PROSITE" id="PS51233"/>
    </source>
</evidence>
<dbReference type="PANTHER" id="PTHR23345:SF33">
    <property type="entry name" value="CROSSVEINLESS D"/>
    <property type="match status" value="1"/>
</dbReference>
<dbReference type="OrthoDB" id="5956066at2759"/>
<dbReference type="Pfam" id="PF01347">
    <property type="entry name" value="Vitellogenin_N"/>
    <property type="match status" value="1"/>
</dbReference>
<dbReference type="PROSITE" id="PS51233">
    <property type="entry name" value="VWFD"/>
    <property type="match status" value="1"/>
</dbReference>
<dbReference type="SMART" id="SM00216">
    <property type="entry name" value="VWD"/>
    <property type="match status" value="1"/>
</dbReference>
<sequence length="1323" mass="147375">MDRFVAIIALGFLIVGTASQEAEYLFLPEHESVYAWNVTLTTGAALPQSVSLSWNFSANIHVQQTTSNTTIFKISDVLTSENNAVETRPMLQPFKATFEKGLLTALITEDSDKKWSVNIKRALVTLLQLDLASMSQVAFLSSESGMYGTCVTHYIVTNGDKKVTVQKIVDMDSCASGTNQDSHQWSSAPNFMCPNKYQKEVISHSERTYILDPSAKSLIQSISSKGKISLQPYQSQAEAHYSLISQSLNLVRVDKIDKLYEVVESAEETNLLWQPINLDPTYGKPPTNKSDVVLKEIQNMLGEVSDSLSWWKVKAQGLHNETLFRLVDLMWWLELDDWRTLYNTVTLGTSYRQETIQQIFWEVVPEVGSAASTVFVKDLVRSSQVKGLNAVFLLGRLPFRLRNPTEQLLYQCEDLLRLGDVGEEVKNSAILSFATMIYKTCAVSCKPDTVDRYTKLFLDRFKESTLHGDRMLYLQALSNMGLPQILDYLSPVIAGKTSNDRHLRFLATWAVMPAVFTDPAKVHEIFWPLLVNRTESLEMRVASLTLLILAKPTPAGLISLFWYMANEPSQQLYQFYYTTIQSLTQTTYPCYTQLGVVASQLARFVQPRSHSWATGNYILDYEEPDRGYDGLLQMLLIGSERTGLPNVIMVVAEQHALGLTTEHAVYLKLEGLSEAMKHVVASKPVKSVQKVLEVLQNMKAPDRDGEKIHFEFILKADGRTVMTYFMNETNFHNLTAAAKKLSSLYFEFSVNYQGLTFPLALLKHQPTDFGVTALSQVRFSSFMSARGRVCQDEEGAARNAELDLRYSWNGITSLRVFSPLSNTWYGADRSRSIHIRVPFATHITLNFAKSHLKIVAVKHRDFMAGSQMGGVWHSVTKLISGSTTIDPPHNITDEWTMDSEDLGARLGASVFDCPGQTFGNALHLLKRAFLAKNKNYHMLPGGVALLGLFSLKDQLAFQPPGGACGVLLSFVPLLTQVEPVPLLEKNKLSLSMTRRDGLLWEIQAAMKQLHDGNGEAAFKLYHAPSVSVSSGGFWRVIQLEGAFIIPSRKSGVFHPPAPITGYTFVSWGDAQPSNSDKLSVLDVKVVPGNNISQQSLCSDFNPICLQALTDLAARQTANVQYLNLPVWFKTAAHAVFPEHFQTESTSATFTFNSPVPFPWNTKGLCAVSKNVILTFDNATLASTMPEEYTLAVADCSAHKQFAILTKKVPESDTLVVKLLFGTKDVEIIPTLSGKLKFVLNGIPLSDNEFTQNFGNSSTTDLLILVKDNGMTEAELENGVVLQHYNSTIVVLVPGLFRSFTCGLCGDFNSDTNNDPIHMFNYIK</sequence>
<dbReference type="EMBL" id="MK779308">
    <property type="protein sequence ID" value="QFQ33313.1"/>
    <property type="molecule type" value="mRNA"/>
</dbReference>
<dbReference type="InterPro" id="IPR015255">
    <property type="entry name" value="Vitellinogen_open_b-sht"/>
</dbReference>
<protein>
    <submittedName>
        <fullName evidence="6">Vitellogenin-like protein 1</fullName>
    </submittedName>
</protein>